<accession>A0A9D2PTQ4</accession>
<proteinExistence type="predicted"/>
<dbReference type="Proteomes" id="UP000823863">
    <property type="component" value="Unassembled WGS sequence"/>
</dbReference>
<reference evidence="2" key="1">
    <citation type="journal article" date="2021" name="PeerJ">
        <title>Extensive microbial diversity within the chicken gut microbiome revealed by metagenomics and culture.</title>
        <authorList>
            <person name="Gilroy R."/>
            <person name="Ravi A."/>
            <person name="Getino M."/>
            <person name="Pursley I."/>
            <person name="Horton D.L."/>
            <person name="Alikhan N.F."/>
            <person name="Baker D."/>
            <person name="Gharbi K."/>
            <person name="Hall N."/>
            <person name="Watson M."/>
            <person name="Adriaenssens E.M."/>
            <person name="Foster-Nyarko E."/>
            <person name="Jarju S."/>
            <person name="Secka A."/>
            <person name="Antonio M."/>
            <person name="Oren A."/>
            <person name="Chaudhuri R.R."/>
            <person name="La Ragione R."/>
            <person name="Hildebrand F."/>
            <person name="Pallen M.J."/>
        </authorList>
    </citation>
    <scope>NUCLEOTIDE SEQUENCE</scope>
    <source>
        <strain evidence="2">CHK198-12963</strain>
    </source>
</reference>
<dbReference type="Gene3D" id="1.20.1600.10">
    <property type="entry name" value="Outer membrane efflux proteins (OEP)"/>
    <property type="match status" value="1"/>
</dbReference>
<reference evidence="2" key="2">
    <citation type="submission" date="2021-04" db="EMBL/GenBank/DDBJ databases">
        <authorList>
            <person name="Gilroy R."/>
        </authorList>
    </citation>
    <scope>NUCLEOTIDE SEQUENCE</scope>
    <source>
        <strain evidence="2">CHK198-12963</strain>
    </source>
</reference>
<feature type="coiled-coil region" evidence="1">
    <location>
        <begin position="178"/>
        <end position="212"/>
    </location>
</feature>
<evidence type="ECO:0000313" key="2">
    <source>
        <dbReference type="EMBL" id="HJC67072.1"/>
    </source>
</evidence>
<dbReference type="EMBL" id="DWWB01000055">
    <property type="protein sequence ID" value="HJC67072.1"/>
    <property type="molecule type" value="Genomic_DNA"/>
</dbReference>
<protein>
    <submittedName>
        <fullName evidence="2">TolC family protein</fullName>
    </submittedName>
</protein>
<evidence type="ECO:0000313" key="3">
    <source>
        <dbReference type="Proteomes" id="UP000823863"/>
    </source>
</evidence>
<keyword evidence="1" id="KW-0175">Coiled coil</keyword>
<evidence type="ECO:0000256" key="1">
    <source>
        <dbReference type="SAM" id="Coils"/>
    </source>
</evidence>
<dbReference type="SUPFAM" id="SSF56954">
    <property type="entry name" value="Outer membrane efflux proteins (OEP)"/>
    <property type="match status" value="1"/>
</dbReference>
<dbReference type="GO" id="GO:0015562">
    <property type="term" value="F:efflux transmembrane transporter activity"/>
    <property type="evidence" value="ECO:0007669"/>
    <property type="project" value="InterPro"/>
</dbReference>
<dbReference type="AlphaFoldDB" id="A0A9D2PTQ4"/>
<gene>
    <name evidence="2" type="ORF">H9931_10225</name>
</gene>
<organism evidence="2 3">
    <name type="scientific">Candidatus Enterocloster excrementigallinarum</name>
    <dbReference type="NCBI Taxonomy" id="2838558"/>
    <lineage>
        <taxon>Bacteria</taxon>
        <taxon>Bacillati</taxon>
        <taxon>Bacillota</taxon>
        <taxon>Clostridia</taxon>
        <taxon>Lachnospirales</taxon>
        <taxon>Lachnospiraceae</taxon>
        <taxon>Enterocloster</taxon>
    </lineage>
</organism>
<name>A0A9D2PTQ4_9FIRM</name>
<sequence length="371" mass="41554">MKEMKRGWKRAAFLGLFLTLAWNHPVREVWAEETQAIEYQDLEGLVRQGNPEISQMIRSQEDSLADYQEMWDILKWEQLTMEQEARERKDEKIPGAELYESNAQSLKLSARAVTRIMEGMTDKRALRSTEKAAAAKTLAAKSLMSSYYQLQLQAEASQMRAQAAEAAFEGASRQLSLGMVSQGEADQAEDEMRQAQNQAAKVRDQAEQLKRDLLNMLGLADREQAVVIGEIPNPDLQAIDAINFQEDLKHAIGNDPEVLNARHERAPGTSQKKQRARQAAEAEGNAQADFAAAYETLMTARTGYDGAKAVYEGSRMAWESIKRQQQLGLLSRIQWLEGQAAALEARAAWGQASMKLLQAYENYQGLVKGLT</sequence>
<comment type="caution">
    <text evidence="2">The sequence shown here is derived from an EMBL/GenBank/DDBJ whole genome shotgun (WGS) entry which is preliminary data.</text>
</comment>